<accession>A0AAV9PK15</accession>
<evidence type="ECO:0000313" key="1">
    <source>
        <dbReference type="EMBL" id="KAK5173292.1"/>
    </source>
</evidence>
<gene>
    <name evidence="1" type="ORF">LTR77_001973</name>
</gene>
<dbReference type="EMBL" id="JAVRRT010000003">
    <property type="protein sequence ID" value="KAK5173292.1"/>
    <property type="molecule type" value="Genomic_DNA"/>
</dbReference>
<evidence type="ECO:0000313" key="2">
    <source>
        <dbReference type="Proteomes" id="UP001337655"/>
    </source>
</evidence>
<keyword evidence="2" id="KW-1185">Reference proteome</keyword>
<proteinExistence type="predicted"/>
<dbReference type="GeneID" id="89923320"/>
<sequence>MIATSRVSDGVEGGGRSYVFSVASVDEVFYDYLQLRQTIRRPGLEAEGYIAPGIAIFVFMDGVYAGAV</sequence>
<dbReference type="RefSeq" id="XP_064661987.1">
    <property type="nucleotide sequence ID" value="XM_064799232.1"/>
</dbReference>
<comment type="caution">
    <text evidence="1">The sequence shown here is derived from an EMBL/GenBank/DDBJ whole genome shotgun (WGS) entry which is preliminary data.</text>
</comment>
<dbReference type="Proteomes" id="UP001337655">
    <property type="component" value="Unassembled WGS sequence"/>
</dbReference>
<protein>
    <submittedName>
        <fullName evidence="1">Uncharacterized protein</fullName>
    </submittedName>
</protein>
<organism evidence="1 2">
    <name type="scientific">Saxophila tyrrhenica</name>
    <dbReference type="NCBI Taxonomy" id="1690608"/>
    <lineage>
        <taxon>Eukaryota</taxon>
        <taxon>Fungi</taxon>
        <taxon>Dikarya</taxon>
        <taxon>Ascomycota</taxon>
        <taxon>Pezizomycotina</taxon>
        <taxon>Dothideomycetes</taxon>
        <taxon>Dothideomycetidae</taxon>
        <taxon>Mycosphaerellales</taxon>
        <taxon>Extremaceae</taxon>
        <taxon>Saxophila</taxon>
    </lineage>
</organism>
<name>A0AAV9PK15_9PEZI</name>
<dbReference type="AlphaFoldDB" id="A0AAV9PK15"/>
<reference evidence="1 2" key="1">
    <citation type="submission" date="2023-08" db="EMBL/GenBank/DDBJ databases">
        <title>Black Yeasts Isolated from many extreme environments.</title>
        <authorList>
            <person name="Coleine C."/>
            <person name="Stajich J.E."/>
            <person name="Selbmann L."/>
        </authorList>
    </citation>
    <scope>NUCLEOTIDE SEQUENCE [LARGE SCALE GENOMIC DNA]</scope>
    <source>
        <strain evidence="1 2">CCFEE 5935</strain>
    </source>
</reference>